<organism evidence="2 3">
    <name type="scientific">Methylocella silvestris (strain DSM 15510 / CIP 108128 / LMG 27833 / NCIMB 13906 / BL2)</name>
    <dbReference type="NCBI Taxonomy" id="395965"/>
    <lineage>
        <taxon>Bacteria</taxon>
        <taxon>Pseudomonadati</taxon>
        <taxon>Pseudomonadota</taxon>
        <taxon>Alphaproteobacteria</taxon>
        <taxon>Hyphomicrobiales</taxon>
        <taxon>Beijerinckiaceae</taxon>
        <taxon>Methylocella</taxon>
    </lineage>
</organism>
<dbReference type="STRING" id="395965.Msil_0723"/>
<dbReference type="OrthoDB" id="9829808at2"/>
<keyword evidence="3" id="KW-1185">Reference proteome</keyword>
<accession>B8EPA6</accession>
<dbReference type="Proteomes" id="UP000002257">
    <property type="component" value="Chromosome"/>
</dbReference>
<feature type="region of interest" description="Disordered" evidence="1">
    <location>
        <begin position="99"/>
        <end position="123"/>
    </location>
</feature>
<dbReference type="HOGENOM" id="CLU_1516202_0_0_5"/>
<sequence length="177" mass="18758">MRPVEMLSALAFMTIGLTWVGEALAQLAQITACVEVPQSTLDESRKRKSTRSNCDPAAAQRAAVSQSRVNARDALASTCRQAITSAMAGTICAGAGKSRPTTASTSLQAPPVARNPGGIDAELPISSTGPKICAVLRNLPAETSRRRLSDALCVLNNFRKTEVTFRSRARCGVQCRP</sequence>
<dbReference type="EMBL" id="CP001280">
    <property type="protein sequence ID" value="ACK49694.1"/>
    <property type="molecule type" value="Genomic_DNA"/>
</dbReference>
<dbReference type="RefSeq" id="WP_012589764.1">
    <property type="nucleotide sequence ID" value="NC_011666.1"/>
</dbReference>
<protein>
    <submittedName>
        <fullName evidence="2">Uncharacterized protein</fullName>
    </submittedName>
</protein>
<dbReference type="AlphaFoldDB" id="B8EPA6"/>
<name>B8EPA6_METSB</name>
<dbReference type="KEGG" id="msl:Msil_0723"/>
<evidence type="ECO:0000256" key="1">
    <source>
        <dbReference type="SAM" id="MobiDB-lite"/>
    </source>
</evidence>
<reference evidence="2 3" key="1">
    <citation type="journal article" date="2010" name="J. Bacteriol.">
        <title>Complete genome sequence of the aerobic facultative methanotroph Methylocella silvestris BL2.</title>
        <authorList>
            <person name="Chen Y."/>
            <person name="Crombie A."/>
            <person name="Rahman M.T."/>
            <person name="Dedysh S.N."/>
            <person name="Liesack W."/>
            <person name="Stott M.B."/>
            <person name="Alam M."/>
            <person name="Theisen A.R."/>
            <person name="Murrell J.C."/>
            <person name="Dunfield P.F."/>
        </authorList>
    </citation>
    <scope>NUCLEOTIDE SEQUENCE [LARGE SCALE GENOMIC DNA]</scope>
    <source>
        <strain evidence="3">DSM 15510 / CIP 108128 / LMG 27833 / NCIMB 13906 / BL2</strain>
    </source>
</reference>
<evidence type="ECO:0000313" key="2">
    <source>
        <dbReference type="EMBL" id="ACK49694.1"/>
    </source>
</evidence>
<gene>
    <name evidence="2" type="ordered locus">Msil_0723</name>
</gene>
<feature type="compositionally biased region" description="Polar residues" evidence="1">
    <location>
        <begin position="99"/>
        <end position="108"/>
    </location>
</feature>
<evidence type="ECO:0000313" key="3">
    <source>
        <dbReference type="Proteomes" id="UP000002257"/>
    </source>
</evidence>
<proteinExistence type="predicted"/>
<feature type="region of interest" description="Disordered" evidence="1">
    <location>
        <begin position="39"/>
        <end position="59"/>
    </location>
</feature>